<dbReference type="OrthoDB" id="2401088at2"/>
<dbReference type="Proteomes" id="UP000256562">
    <property type="component" value="Unassembled WGS sequence"/>
</dbReference>
<organism evidence="1 2">
    <name type="scientific">Staphylococcus felis</name>
    <dbReference type="NCBI Taxonomy" id="46127"/>
    <lineage>
        <taxon>Bacteria</taxon>
        <taxon>Bacillati</taxon>
        <taxon>Bacillota</taxon>
        <taxon>Bacilli</taxon>
        <taxon>Bacillales</taxon>
        <taxon>Staphylococcaceae</taxon>
        <taxon>Staphylococcus</taxon>
    </lineage>
</organism>
<dbReference type="RefSeq" id="WP_116093773.1">
    <property type="nucleotide sequence ID" value="NZ_QKXQ01000107.1"/>
</dbReference>
<reference evidence="1 2" key="1">
    <citation type="journal article" date="2018" name="Vet. Microbiol.">
        <title>Characterisation of Staphylococcus felis isolated from cats using whole genome sequencing.</title>
        <authorList>
            <person name="Worthing K."/>
            <person name="Pang S."/>
            <person name="Trott D.J."/>
            <person name="Abraham S."/>
            <person name="Coombs G.W."/>
            <person name="Jordan D."/>
            <person name="McIntyre L."/>
            <person name="Davies M.R."/>
            <person name="Norris J."/>
        </authorList>
    </citation>
    <scope>NUCLEOTIDE SEQUENCE [LARGE SCALE GENOMIC DNA]</scope>
    <source>
        <strain evidence="1 2">F9</strain>
    </source>
</reference>
<evidence type="ECO:0000313" key="2">
    <source>
        <dbReference type="Proteomes" id="UP000256562"/>
    </source>
</evidence>
<evidence type="ECO:0000313" key="1">
    <source>
        <dbReference type="EMBL" id="REH99335.1"/>
    </source>
</evidence>
<dbReference type="EMBL" id="QKXQ01000107">
    <property type="protein sequence ID" value="REH99335.1"/>
    <property type="molecule type" value="Genomic_DNA"/>
</dbReference>
<dbReference type="AlphaFoldDB" id="A0A3E0IRW2"/>
<name>A0A3E0IRW2_9STAP</name>
<proteinExistence type="predicted"/>
<comment type="caution">
    <text evidence="1">The sequence shown here is derived from an EMBL/GenBank/DDBJ whole genome shotgun (WGS) entry which is preliminary data.</text>
</comment>
<protein>
    <submittedName>
        <fullName evidence="1">Uncharacterized protein</fullName>
    </submittedName>
</protein>
<sequence>MHEKSFEKLEGREMNLVELGREFENITGYTMIDSTSEVNRSIALKPNFEHDWETYVATYRLNHKRDLIDVVFTTKKGQNLNRIKEIPVKVQLISYISRA</sequence>
<gene>
    <name evidence="1" type="ORF">DOS83_02540</name>
</gene>
<accession>A0A3E0IRW2</accession>